<organism evidence="12 13">
    <name type="scientific">Thioclava nitratireducens</name>
    <dbReference type="NCBI Taxonomy" id="1915078"/>
    <lineage>
        <taxon>Bacteria</taxon>
        <taxon>Pseudomonadati</taxon>
        <taxon>Pseudomonadota</taxon>
        <taxon>Alphaproteobacteria</taxon>
        <taxon>Rhodobacterales</taxon>
        <taxon>Paracoccaceae</taxon>
        <taxon>Thioclava</taxon>
    </lineage>
</organism>
<name>A0ABM6IDW9_9RHOB</name>
<dbReference type="InterPro" id="IPR005490">
    <property type="entry name" value="LD_TPept_cat_dom"/>
</dbReference>
<keyword evidence="6 9" id="KW-0133">Cell shape</keyword>
<feature type="domain" description="L,D-TPase catalytic" evidence="11">
    <location>
        <begin position="85"/>
        <end position="222"/>
    </location>
</feature>
<accession>A0ABM6IDW9</accession>
<comment type="pathway">
    <text evidence="1 9">Cell wall biogenesis; peptidoglycan biosynthesis.</text>
</comment>
<comment type="similarity">
    <text evidence="2">Belongs to the YkuD family.</text>
</comment>
<evidence type="ECO:0000256" key="2">
    <source>
        <dbReference type="ARBA" id="ARBA00005992"/>
    </source>
</evidence>
<proteinExistence type="inferred from homology"/>
<keyword evidence="8 9" id="KW-0961">Cell wall biogenesis/degradation</keyword>
<evidence type="ECO:0000256" key="1">
    <source>
        <dbReference type="ARBA" id="ARBA00004752"/>
    </source>
</evidence>
<gene>
    <name evidence="12" type="ORF">BMG03_02950</name>
</gene>
<keyword evidence="7 9" id="KW-0573">Peptidoglycan synthesis</keyword>
<dbReference type="Gene3D" id="2.40.440.10">
    <property type="entry name" value="L,D-transpeptidase catalytic domain-like"/>
    <property type="match status" value="1"/>
</dbReference>
<evidence type="ECO:0000256" key="3">
    <source>
        <dbReference type="ARBA" id="ARBA00022676"/>
    </source>
</evidence>
<keyword evidence="13" id="KW-1185">Reference proteome</keyword>
<feature type="active site" description="Nucleophile" evidence="9">
    <location>
        <position position="198"/>
    </location>
</feature>
<dbReference type="PANTHER" id="PTHR30582">
    <property type="entry name" value="L,D-TRANSPEPTIDASE"/>
    <property type="match status" value="1"/>
</dbReference>
<keyword evidence="5" id="KW-0378">Hydrolase</keyword>
<dbReference type="Pfam" id="PF03734">
    <property type="entry name" value="YkuD"/>
    <property type="match status" value="1"/>
</dbReference>
<dbReference type="RefSeq" id="WP_341865719.1">
    <property type="nucleotide sequence ID" value="NZ_CP019437.1"/>
</dbReference>
<sequence length="310" mass="33793">MTASYSTLKRAIRPAMLFGLAGILAACASAPEQRYAQPTQSTKAVPSEYQAREDDGKTIPAINPKYLVERNRRQIVPYHGPEAVGTIVVDPYARFLYYITEPGKAERYGIAVGRDGKTFSGSATIERKQEYPSWTPTQNMIQEDPDLYGPLKDGLPGGLDNPLGARALYLYQGNRDTYYRIHGTMDPSSIGRATSAGCIRLFNQDIIDLFSKVPKGTPVKVRSRAESLEMEGPVVQLHSGYVVSAYNQVAINEDEAAWKAGRIPDQKKVEEEQHQASVAMAQEVGGSGENANSTVDCGYSGTGTCVDSNN</sequence>
<evidence type="ECO:0000256" key="8">
    <source>
        <dbReference type="ARBA" id="ARBA00023316"/>
    </source>
</evidence>
<evidence type="ECO:0000256" key="7">
    <source>
        <dbReference type="ARBA" id="ARBA00022984"/>
    </source>
</evidence>
<dbReference type="PANTHER" id="PTHR30582:SF24">
    <property type="entry name" value="L,D-TRANSPEPTIDASE ERFK_SRFK-RELATED"/>
    <property type="match status" value="1"/>
</dbReference>
<feature type="active site" description="Proton donor/acceptor" evidence="9">
    <location>
        <position position="182"/>
    </location>
</feature>
<evidence type="ECO:0000259" key="11">
    <source>
        <dbReference type="PROSITE" id="PS52029"/>
    </source>
</evidence>
<reference evidence="12 13" key="1">
    <citation type="submission" date="2017-01" db="EMBL/GenBank/DDBJ databases">
        <title>The complete genome sequence of a sulfur-oxidizing marine bacterium Thioclava sp. 25B10_4T.</title>
        <authorList>
            <person name="Liu Y."/>
            <person name="Lai Q."/>
            <person name="Shao Z."/>
        </authorList>
    </citation>
    <scope>NUCLEOTIDE SEQUENCE [LARGE SCALE GENOMIC DNA]</scope>
    <source>
        <strain evidence="12 13">25B10_4</strain>
    </source>
</reference>
<dbReference type="CDD" id="cd16913">
    <property type="entry name" value="YkuD_like"/>
    <property type="match status" value="1"/>
</dbReference>
<dbReference type="SUPFAM" id="SSF141523">
    <property type="entry name" value="L,D-transpeptidase catalytic domain-like"/>
    <property type="match status" value="1"/>
</dbReference>
<dbReference type="InterPro" id="IPR038063">
    <property type="entry name" value="Transpep_catalytic_dom"/>
</dbReference>
<dbReference type="InterPro" id="IPR050979">
    <property type="entry name" value="LD-transpeptidase"/>
</dbReference>
<keyword evidence="3" id="KW-0328">Glycosyltransferase</keyword>
<protein>
    <recommendedName>
        <fullName evidence="11">L,D-TPase catalytic domain-containing protein</fullName>
    </recommendedName>
</protein>
<evidence type="ECO:0000256" key="6">
    <source>
        <dbReference type="ARBA" id="ARBA00022960"/>
    </source>
</evidence>
<evidence type="ECO:0000256" key="4">
    <source>
        <dbReference type="ARBA" id="ARBA00022679"/>
    </source>
</evidence>
<evidence type="ECO:0000313" key="13">
    <source>
        <dbReference type="Proteomes" id="UP000185622"/>
    </source>
</evidence>
<dbReference type="Proteomes" id="UP000185622">
    <property type="component" value="Chromosome"/>
</dbReference>
<keyword evidence="4" id="KW-0808">Transferase</keyword>
<evidence type="ECO:0000256" key="10">
    <source>
        <dbReference type="SAM" id="MobiDB-lite"/>
    </source>
</evidence>
<dbReference type="PROSITE" id="PS52029">
    <property type="entry name" value="LD_TPASE"/>
    <property type="match status" value="1"/>
</dbReference>
<dbReference type="EMBL" id="CP019437">
    <property type="protein sequence ID" value="AQS46869.1"/>
    <property type="molecule type" value="Genomic_DNA"/>
</dbReference>
<evidence type="ECO:0000256" key="9">
    <source>
        <dbReference type="PROSITE-ProRule" id="PRU01373"/>
    </source>
</evidence>
<evidence type="ECO:0000256" key="5">
    <source>
        <dbReference type="ARBA" id="ARBA00022801"/>
    </source>
</evidence>
<feature type="region of interest" description="Disordered" evidence="10">
    <location>
        <begin position="281"/>
        <end position="310"/>
    </location>
</feature>
<evidence type="ECO:0000313" key="12">
    <source>
        <dbReference type="EMBL" id="AQS46869.1"/>
    </source>
</evidence>